<name>A0A1Z3HR03_9CYAN</name>
<dbReference type="SUPFAM" id="SSF46785">
    <property type="entry name" value="Winged helix' DNA-binding domain"/>
    <property type="match status" value="1"/>
</dbReference>
<dbReference type="OrthoDB" id="9783723at2"/>
<accession>A0A1Z3HR03</accession>
<feature type="domain" description="Transcription regulator PadR C-terminal" evidence="2">
    <location>
        <begin position="92"/>
        <end position="175"/>
    </location>
</feature>
<feature type="domain" description="Transcription regulator PadR N-terminal" evidence="1">
    <location>
        <begin position="7"/>
        <end position="80"/>
    </location>
</feature>
<dbReference type="InterPro" id="IPR036390">
    <property type="entry name" value="WH_DNA-bd_sf"/>
</dbReference>
<proteinExistence type="predicted"/>
<protein>
    <recommendedName>
        <fullName evidence="5">PadR family transcriptional regulator</fullName>
    </recommendedName>
</protein>
<dbReference type="Gene3D" id="1.10.10.10">
    <property type="entry name" value="Winged helix-like DNA-binding domain superfamily/Winged helix DNA-binding domain"/>
    <property type="match status" value="1"/>
</dbReference>
<dbReference type="KEGG" id="hhg:XM38_036440"/>
<dbReference type="Pfam" id="PF03551">
    <property type="entry name" value="PadR"/>
    <property type="match status" value="1"/>
</dbReference>
<keyword evidence="4" id="KW-1185">Reference proteome</keyword>
<gene>
    <name evidence="3" type="ORF">XM38_036440</name>
</gene>
<dbReference type="RefSeq" id="WP_080810249.1">
    <property type="nucleotide sequence ID" value="NZ_CP021983.2"/>
</dbReference>
<sequence>MALAHAILVALLDNPCSGYDLAKRFDESVGVFWDASHQQIYRELGKLEADGHLTAETIEQDGRPNKKIYEVTEGGQGFLQEWMAKPTGIRTVKDDLLVKLFAGHMVSRDLILEELENHRQLHEARLGEYRALEQQFLSKTDGLTLASRFQYLTLRNGLLIEQSWLTWCEEAIAYLMRLGRQGE</sequence>
<dbReference type="InterPro" id="IPR018309">
    <property type="entry name" value="Tscrpt_reg_PadR_C"/>
</dbReference>
<dbReference type="Pfam" id="PF10400">
    <property type="entry name" value="Vir_act_alpha_C"/>
    <property type="match status" value="1"/>
</dbReference>
<reference evidence="3 4" key="1">
    <citation type="journal article" date="2016" name="Biochim. Biophys. Acta">
        <title>Characterization of red-shifted phycobilisomes isolated from the chlorophyll f-containing cyanobacterium Halomicronema hongdechloris.</title>
        <authorList>
            <person name="Li Y."/>
            <person name="Lin Y."/>
            <person name="Garvey C.J."/>
            <person name="Birch D."/>
            <person name="Corkery R.W."/>
            <person name="Loughlin P.C."/>
            <person name="Scheer H."/>
            <person name="Willows R.D."/>
            <person name="Chen M."/>
        </authorList>
    </citation>
    <scope>NUCLEOTIDE SEQUENCE [LARGE SCALE GENOMIC DNA]</scope>
    <source>
        <strain evidence="3 4">C2206</strain>
    </source>
</reference>
<dbReference type="InterPro" id="IPR005149">
    <property type="entry name" value="Tscrpt_reg_PadR_N"/>
</dbReference>
<evidence type="ECO:0000313" key="3">
    <source>
        <dbReference type="EMBL" id="ASC72686.1"/>
    </source>
</evidence>
<dbReference type="Gene3D" id="6.10.140.190">
    <property type="match status" value="1"/>
</dbReference>
<dbReference type="PANTHER" id="PTHR43252:SF4">
    <property type="entry name" value="TRANSCRIPTIONAL REGULATORY PROTEIN"/>
    <property type="match status" value="1"/>
</dbReference>
<organism evidence="3 4">
    <name type="scientific">Halomicronema hongdechloris C2206</name>
    <dbReference type="NCBI Taxonomy" id="1641165"/>
    <lineage>
        <taxon>Bacteria</taxon>
        <taxon>Bacillati</taxon>
        <taxon>Cyanobacteriota</taxon>
        <taxon>Cyanophyceae</taxon>
        <taxon>Nodosilineales</taxon>
        <taxon>Nodosilineaceae</taxon>
        <taxon>Halomicronema</taxon>
    </lineage>
</organism>
<dbReference type="AlphaFoldDB" id="A0A1Z3HR03"/>
<evidence type="ECO:0000313" key="4">
    <source>
        <dbReference type="Proteomes" id="UP000191901"/>
    </source>
</evidence>
<evidence type="ECO:0000259" key="1">
    <source>
        <dbReference type="Pfam" id="PF03551"/>
    </source>
</evidence>
<dbReference type="PANTHER" id="PTHR43252">
    <property type="entry name" value="TRANSCRIPTIONAL REGULATOR YQJI"/>
    <property type="match status" value="1"/>
</dbReference>
<dbReference type="EMBL" id="CP021983">
    <property type="protein sequence ID" value="ASC72686.1"/>
    <property type="molecule type" value="Genomic_DNA"/>
</dbReference>
<dbReference type="Proteomes" id="UP000191901">
    <property type="component" value="Chromosome"/>
</dbReference>
<dbReference type="InterPro" id="IPR036388">
    <property type="entry name" value="WH-like_DNA-bd_sf"/>
</dbReference>
<evidence type="ECO:0008006" key="5">
    <source>
        <dbReference type="Google" id="ProtNLM"/>
    </source>
</evidence>
<evidence type="ECO:0000259" key="2">
    <source>
        <dbReference type="Pfam" id="PF10400"/>
    </source>
</evidence>